<feature type="domain" description="Photosynthesis system II assembly factor Ycf48/Hcf136-like" evidence="3">
    <location>
        <begin position="183"/>
        <end position="328"/>
    </location>
</feature>
<dbReference type="PANTHER" id="PTHR47199:SF2">
    <property type="entry name" value="PHOTOSYSTEM II STABILITY_ASSEMBLY FACTOR HCF136, CHLOROPLASTIC"/>
    <property type="match status" value="1"/>
</dbReference>
<dbReference type="RefSeq" id="WP_232516508.1">
    <property type="nucleotide sequence ID" value="NZ_JBHSOG010000102.1"/>
</dbReference>
<sequence>MSGGGWMGVFPVIDMAETLCNTPRRMRGRGTLAALAAASALVSPLPAAALDVLERPAALTARLASLVQLDVTNAGERLVSVGERGAILLSDDRGMSWRQAVVPVSVTLTRVRFPDAKNGWAVGHGGVVLHTGDGGETWSRQLDGIAAARMELAAATAEMGDSDASRRRLREAERLVAEGPDKPLLSLYFADARRGLVVGAYGLAFATEDGGRTWSSLMGRLQAADGRHLYAAGAVGDALYIAGEQGVLLVSDDGGRTFSRAAFPGKGTSFGMLAASSGVLVYGLKGSVHRGEAGGRWTRIDMPAASVTAGARLPDGALVLGNESGQIFRSRDDGRSFQPVPADGRVPVTGLAVAADGALVRSGMRGVGRVAFDDNDEEARK</sequence>
<keyword evidence="2" id="KW-0604">Photosystem II</keyword>
<dbReference type="EMBL" id="JBHSOG010000102">
    <property type="protein sequence ID" value="MFC5771935.1"/>
    <property type="molecule type" value="Genomic_DNA"/>
</dbReference>
<reference evidence="5" key="1">
    <citation type="journal article" date="2019" name="Int. J. Syst. Evol. Microbiol.">
        <title>The Global Catalogue of Microorganisms (GCM) 10K type strain sequencing project: providing services to taxonomists for standard genome sequencing and annotation.</title>
        <authorList>
            <consortium name="The Broad Institute Genomics Platform"/>
            <consortium name="The Broad Institute Genome Sequencing Center for Infectious Disease"/>
            <person name="Wu L."/>
            <person name="Ma J."/>
        </authorList>
    </citation>
    <scope>NUCLEOTIDE SEQUENCE [LARGE SCALE GENOMIC DNA]</scope>
    <source>
        <strain evidence="5">SHR3</strain>
    </source>
</reference>
<dbReference type="Pfam" id="PF14870">
    <property type="entry name" value="PSII_BNR"/>
    <property type="match status" value="2"/>
</dbReference>
<accession>A0ABW1AX70</accession>
<dbReference type="Proteomes" id="UP001595974">
    <property type="component" value="Unassembled WGS sequence"/>
</dbReference>
<dbReference type="InterPro" id="IPR015943">
    <property type="entry name" value="WD40/YVTN_repeat-like_dom_sf"/>
</dbReference>
<proteinExistence type="predicted"/>
<evidence type="ECO:0000313" key="5">
    <source>
        <dbReference type="Proteomes" id="UP001595974"/>
    </source>
</evidence>
<evidence type="ECO:0000256" key="1">
    <source>
        <dbReference type="ARBA" id="ARBA00022531"/>
    </source>
</evidence>
<gene>
    <name evidence="4" type="ORF">ACFPTN_21350</name>
</gene>
<feature type="domain" description="Photosynthesis system II assembly factor Ycf48/Hcf136-like" evidence="3">
    <location>
        <begin position="81"/>
        <end position="140"/>
    </location>
</feature>
<keyword evidence="5" id="KW-1185">Reference proteome</keyword>
<name>A0ABW1AX70_9RHOO</name>
<protein>
    <submittedName>
        <fullName evidence="4">WD40/YVTN/BNR-like repeat-containing protein</fullName>
    </submittedName>
</protein>
<organism evidence="4 5">
    <name type="scientific">Thauera sinica</name>
    <dbReference type="NCBI Taxonomy" id="2665146"/>
    <lineage>
        <taxon>Bacteria</taxon>
        <taxon>Pseudomonadati</taxon>
        <taxon>Pseudomonadota</taxon>
        <taxon>Betaproteobacteria</taxon>
        <taxon>Rhodocyclales</taxon>
        <taxon>Zoogloeaceae</taxon>
        <taxon>Thauera</taxon>
    </lineage>
</organism>
<evidence type="ECO:0000259" key="3">
    <source>
        <dbReference type="Pfam" id="PF14870"/>
    </source>
</evidence>
<evidence type="ECO:0000256" key="2">
    <source>
        <dbReference type="ARBA" id="ARBA00023276"/>
    </source>
</evidence>
<evidence type="ECO:0000313" key="4">
    <source>
        <dbReference type="EMBL" id="MFC5771935.1"/>
    </source>
</evidence>
<comment type="caution">
    <text evidence="4">The sequence shown here is derived from an EMBL/GenBank/DDBJ whole genome shotgun (WGS) entry which is preliminary data.</text>
</comment>
<dbReference type="Gene3D" id="2.130.10.10">
    <property type="entry name" value="YVTN repeat-like/Quinoprotein amine dehydrogenase"/>
    <property type="match status" value="2"/>
</dbReference>
<keyword evidence="1" id="KW-0602">Photosynthesis</keyword>
<dbReference type="PANTHER" id="PTHR47199">
    <property type="entry name" value="PHOTOSYSTEM II STABILITY/ASSEMBLY FACTOR HCF136, CHLOROPLASTIC"/>
    <property type="match status" value="1"/>
</dbReference>
<dbReference type="SUPFAM" id="SSF110296">
    <property type="entry name" value="Oligoxyloglucan reducing end-specific cellobiohydrolase"/>
    <property type="match status" value="1"/>
</dbReference>
<dbReference type="InterPro" id="IPR028203">
    <property type="entry name" value="PSII_CF48-like_dom"/>
</dbReference>